<accession>A0A8H7WI80</accession>
<comment type="caution">
    <text evidence="3">The sequence shown here is derived from an EMBL/GenBank/DDBJ whole genome shotgun (WGS) entry which is preliminary data.</text>
</comment>
<feature type="compositionally biased region" description="Low complexity" evidence="1">
    <location>
        <begin position="465"/>
        <end position="501"/>
    </location>
</feature>
<sequence length="867" mass="92686">MSTTRRKGATPQKAHKVEVSFTNWVMGGSLLSLSTTSSLGSRVSSKGNHKNFDVDADDEEPPDPAPPAPAKLPKKKKEVPPAESKKAEEVKVVCDDCQPEPEKPVGKCAPECPVCNEDCAWEKHMHEKYGGIECDTCGRGANWLMDEFHKGRGEYACERCTPDCAACGRGPLWLSKKWEKTLKRRARKLQGMEKDKKDKKDDGGKKDKEDGGAKGGKSDDGEKAKDKGKEKTQNKEKEKQKGKESGGNKDDEMEKDKAEAKSAEKEKEPTSKEDVAQKKNQGGKGKNTHEWTSEEDAKLKDLKSQNKSWKDIASDMGIDAGLCKTRYKNLEHSGDAATEKKDENSSGDKQGAGGGDGDRILGGFSDWNNDNSNNSEGNSSNTDNQGWGAPDNSNANGETSGAGINGWGTNDNSNSNSNANANAEGSSWENNNSSTNAETSGGDNGNSSWENNNNTAPGDAGGSGWDSNNNNTNADAGNQGWGDAGNSSWDNNNNTTGDSGNQGWGDTTTSGWSNDDSNKTSNDSGGNKDNQQSQSKNNGGGKKQKDKNKDNNQDKQNEIFAPIAPITESNPTGYIPYKSANNAAVGTSAWDTGANTSFPDATAAQSSGGLPETGTADISGSGWGAPNTEWDNNNPSNGNTGNEPGRDPWAQTEGQNDSGNGGASTSGNNPSNPAPADNGWFTVTESALDIPINNNTGPSWSQLPSGGGTDAWNKPENASQHRGSSKGQASYSNNNNATSWNHPNNTYQASGYGGNLCGQGNSLNNGGDCSFGPNVWNNSNPNSFNSGNNGGFNSNNNSNGFSQGNRSRGRLRPNGAWSQEDCLKLEFLYSKNHEYMWKQIQADFYNWTRRFVPSELIEQKFREDGYA</sequence>
<keyword evidence="4" id="KW-1185">Reference proteome</keyword>
<feature type="region of interest" description="Disordered" evidence="1">
    <location>
        <begin position="35"/>
        <end position="90"/>
    </location>
</feature>
<evidence type="ECO:0000313" key="3">
    <source>
        <dbReference type="EMBL" id="KAG4425239.1"/>
    </source>
</evidence>
<feature type="compositionally biased region" description="Basic and acidic residues" evidence="1">
    <location>
        <begin position="78"/>
        <end position="90"/>
    </location>
</feature>
<feature type="compositionally biased region" description="Basic and acidic residues" evidence="1">
    <location>
        <begin position="287"/>
        <end position="313"/>
    </location>
</feature>
<dbReference type="AlphaFoldDB" id="A0A8H7WI80"/>
<feature type="compositionally biased region" description="Basic and acidic residues" evidence="1">
    <location>
        <begin position="333"/>
        <end position="346"/>
    </location>
</feature>
<feature type="compositionally biased region" description="Basic and acidic residues" evidence="1">
    <location>
        <begin position="547"/>
        <end position="557"/>
    </location>
</feature>
<reference evidence="3" key="1">
    <citation type="submission" date="2021-02" db="EMBL/GenBank/DDBJ databases">
        <title>Genome sequence Cadophora malorum strain M34.</title>
        <authorList>
            <person name="Stefanovic E."/>
            <person name="Vu D."/>
            <person name="Scully C."/>
            <person name="Dijksterhuis J."/>
            <person name="Roader J."/>
            <person name="Houbraken J."/>
        </authorList>
    </citation>
    <scope>NUCLEOTIDE SEQUENCE</scope>
    <source>
        <strain evidence="3">M34</strain>
    </source>
</reference>
<feature type="compositionally biased region" description="Low complexity" evidence="1">
    <location>
        <begin position="35"/>
        <end position="46"/>
    </location>
</feature>
<evidence type="ECO:0000256" key="1">
    <source>
        <dbReference type="SAM" id="MobiDB-lite"/>
    </source>
</evidence>
<name>A0A8H7WI80_9HELO</name>
<dbReference type="OrthoDB" id="5154006at2759"/>
<dbReference type="Pfam" id="PF13921">
    <property type="entry name" value="Myb_DNA-bind_6"/>
    <property type="match status" value="1"/>
</dbReference>
<dbReference type="InterPro" id="IPR001005">
    <property type="entry name" value="SANT/Myb"/>
</dbReference>
<feature type="region of interest" description="Disordered" evidence="1">
    <location>
        <begin position="780"/>
        <end position="813"/>
    </location>
</feature>
<feature type="domain" description="Myb-like" evidence="2">
    <location>
        <begin position="283"/>
        <end position="331"/>
    </location>
</feature>
<feature type="compositionally biased region" description="Low complexity" evidence="1">
    <location>
        <begin position="665"/>
        <end position="679"/>
    </location>
</feature>
<evidence type="ECO:0000313" key="4">
    <source>
        <dbReference type="Proteomes" id="UP000664132"/>
    </source>
</evidence>
<protein>
    <recommendedName>
        <fullName evidence="2">Myb-like domain-containing protein</fullName>
    </recommendedName>
</protein>
<feature type="compositionally biased region" description="Low complexity" evidence="1">
    <location>
        <begin position="361"/>
        <end position="384"/>
    </location>
</feature>
<feature type="compositionally biased region" description="Low complexity" evidence="1">
    <location>
        <begin position="632"/>
        <end position="643"/>
    </location>
</feature>
<gene>
    <name evidence="3" type="ORF">IFR04_001606</name>
</gene>
<feature type="compositionally biased region" description="Polar residues" evidence="1">
    <location>
        <begin position="579"/>
        <end position="608"/>
    </location>
</feature>
<feature type="region of interest" description="Disordered" evidence="1">
    <location>
        <begin position="184"/>
        <end position="316"/>
    </location>
</feature>
<dbReference type="Proteomes" id="UP000664132">
    <property type="component" value="Unassembled WGS sequence"/>
</dbReference>
<feature type="compositionally biased region" description="Polar residues" evidence="1">
    <location>
        <begin position="692"/>
        <end position="704"/>
    </location>
</feature>
<dbReference type="EMBL" id="JAFJYH010000012">
    <property type="protein sequence ID" value="KAG4425239.1"/>
    <property type="molecule type" value="Genomic_DNA"/>
</dbReference>
<organism evidence="3 4">
    <name type="scientific">Cadophora malorum</name>
    <dbReference type="NCBI Taxonomy" id="108018"/>
    <lineage>
        <taxon>Eukaryota</taxon>
        <taxon>Fungi</taxon>
        <taxon>Dikarya</taxon>
        <taxon>Ascomycota</taxon>
        <taxon>Pezizomycotina</taxon>
        <taxon>Leotiomycetes</taxon>
        <taxon>Helotiales</taxon>
        <taxon>Ploettnerulaceae</taxon>
        <taxon>Cadophora</taxon>
    </lineage>
</organism>
<feature type="compositionally biased region" description="Polar residues" evidence="1">
    <location>
        <begin position="716"/>
        <end position="744"/>
    </location>
</feature>
<feature type="compositionally biased region" description="Low complexity" evidence="1">
    <location>
        <begin position="780"/>
        <end position="806"/>
    </location>
</feature>
<dbReference type="PROSITE" id="PS50090">
    <property type="entry name" value="MYB_LIKE"/>
    <property type="match status" value="1"/>
</dbReference>
<feature type="compositionally biased region" description="Low complexity" evidence="1">
    <location>
        <begin position="513"/>
        <end position="537"/>
    </location>
</feature>
<feature type="compositionally biased region" description="Low complexity" evidence="1">
    <location>
        <begin position="407"/>
        <end position="454"/>
    </location>
</feature>
<feature type="region of interest" description="Disordered" evidence="1">
    <location>
        <begin position="333"/>
        <end position="744"/>
    </location>
</feature>
<feature type="compositionally biased region" description="Basic and acidic residues" evidence="1">
    <location>
        <begin position="190"/>
        <end position="277"/>
    </location>
</feature>
<proteinExistence type="predicted"/>
<evidence type="ECO:0000259" key="2">
    <source>
        <dbReference type="PROSITE" id="PS50090"/>
    </source>
</evidence>